<dbReference type="RefSeq" id="WP_218743508.1">
    <property type="nucleotide sequence ID" value="NZ_JABZFG010000008.1"/>
</dbReference>
<reference evidence="4" key="1">
    <citation type="journal article" date="2021" name="Genes Genomics">
        <title>Comparative genomic analysis of Mycoplasma anatis strains.</title>
        <authorList>
            <person name="Zhou Q."/>
            <person name="Mai K."/>
            <person name="Yang D."/>
            <person name="Liu J."/>
            <person name="Yan Z."/>
            <person name="Luo C."/>
            <person name="Tan Y."/>
            <person name="Cao S."/>
            <person name="Zhou Q."/>
            <person name="Chen L."/>
            <person name="Chen F."/>
        </authorList>
    </citation>
    <scope>NUCLEOTIDE SEQUENCE</scope>
    <source>
        <strain evidence="4">DP07</strain>
    </source>
</reference>
<comment type="caution">
    <text evidence="4">The sequence shown here is derived from an EMBL/GenBank/DDBJ whole genome shotgun (WGS) entry which is preliminary data.</text>
</comment>
<dbReference type="AlphaFoldDB" id="A0A9Q3L865"/>
<evidence type="ECO:0000313" key="5">
    <source>
        <dbReference type="Proteomes" id="UP000746160"/>
    </source>
</evidence>
<dbReference type="PANTHER" id="PTHR33607">
    <property type="entry name" value="ENDONUCLEASE-1"/>
    <property type="match status" value="1"/>
</dbReference>
<protein>
    <submittedName>
        <fullName evidence="4">Nuclease</fullName>
    </submittedName>
</protein>
<feature type="chain" id="PRO_5040247834" evidence="3">
    <location>
        <begin position="22"/>
        <end position="345"/>
    </location>
</feature>
<dbReference type="EMBL" id="JABZFG010000008">
    <property type="protein sequence ID" value="MBW0602830.1"/>
    <property type="molecule type" value="Genomic_DNA"/>
</dbReference>
<feature type="signal peptide" evidence="3">
    <location>
        <begin position="1"/>
        <end position="21"/>
    </location>
</feature>
<dbReference type="GO" id="GO:0004518">
    <property type="term" value="F:nuclease activity"/>
    <property type="evidence" value="ECO:0007669"/>
    <property type="project" value="InterPro"/>
</dbReference>
<gene>
    <name evidence="4" type="ORF">MADP07_00564</name>
</gene>
<organism evidence="4 5">
    <name type="scientific">Mycoplasmopsis anatis</name>
    <dbReference type="NCBI Taxonomy" id="171279"/>
    <lineage>
        <taxon>Bacteria</taxon>
        <taxon>Bacillati</taxon>
        <taxon>Mycoplasmatota</taxon>
        <taxon>Mycoplasmoidales</taxon>
        <taxon>Metamycoplasmataceae</taxon>
        <taxon>Mycoplasmopsis</taxon>
    </lineage>
</organism>
<sequence>MLKNKLLVVGSILLSSTTMLAISAACSNNKQEVKPSNPSNGTETGNPTNPGETKPSQPESPNKDKENVVQVSKYLYDNSEKAMEYYAPLNGLSGDELIKAIITLQWSKANDTSTNYRSLPGFYNNTDAFKDIFYEKDNSILDIYSENPNGTDPYTFSTYATIDGAKNEGDGTNREHLIPQSWFKRVEPIRSDAQFVWPTDIKVNNIRSNFPHGEVSNVSYTSLNGSKLGISKTGKKVFEPIDEFKGDIARTYLYFALTYANQDIYNANEVFSRTTPTHLNDEYLQIYLKWNNRDPVDSFDIHRNDQIYKNYRAVRNPFIDYPELTKCLFEGKTFVNKGLLIGMTK</sequence>
<dbReference type="Pfam" id="PF04231">
    <property type="entry name" value="Endonuclease_1"/>
    <property type="match status" value="1"/>
</dbReference>
<proteinExistence type="predicted"/>
<accession>A0A9Q3L865</accession>
<dbReference type="InterPro" id="IPR007346">
    <property type="entry name" value="Endonuclease-I"/>
</dbReference>
<keyword evidence="1" id="KW-0378">Hydrolase</keyword>
<evidence type="ECO:0000256" key="2">
    <source>
        <dbReference type="SAM" id="MobiDB-lite"/>
    </source>
</evidence>
<evidence type="ECO:0000313" key="4">
    <source>
        <dbReference type="EMBL" id="MBW0602830.1"/>
    </source>
</evidence>
<feature type="compositionally biased region" description="Polar residues" evidence="2">
    <location>
        <begin position="28"/>
        <end position="60"/>
    </location>
</feature>
<name>A0A9Q3L865_9BACT</name>
<dbReference type="PANTHER" id="PTHR33607:SF2">
    <property type="entry name" value="ENDONUCLEASE-1"/>
    <property type="match status" value="1"/>
</dbReference>
<dbReference type="Proteomes" id="UP000746160">
    <property type="component" value="Unassembled WGS sequence"/>
</dbReference>
<dbReference type="GO" id="GO:0016787">
    <property type="term" value="F:hydrolase activity"/>
    <property type="evidence" value="ECO:0007669"/>
    <property type="project" value="UniProtKB-KW"/>
</dbReference>
<evidence type="ECO:0000256" key="3">
    <source>
        <dbReference type="SAM" id="SignalP"/>
    </source>
</evidence>
<feature type="region of interest" description="Disordered" evidence="2">
    <location>
        <begin position="28"/>
        <end position="67"/>
    </location>
</feature>
<evidence type="ECO:0000256" key="1">
    <source>
        <dbReference type="ARBA" id="ARBA00022801"/>
    </source>
</evidence>
<dbReference type="PROSITE" id="PS51257">
    <property type="entry name" value="PROKAR_LIPOPROTEIN"/>
    <property type="match status" value="1"/>
</dbReference>
<keyword evidence="3" id="KW-0732">Signal</keyword>